<dbReference type="RefSeq" id="WP_122187526.1">
    <property type="nucleotide sequence ID" value="NZ_RFFH01000003.1"/>
</dbReference>
<dbReference type="Proteomes" id="UP000279275">
    <property type="component" value="Unassembled WGS sequence"/>
</dbReference>
<protein>
    <recommendedName>
        <fullName evidence="3">ATP-grasp domain-containing protein</fullName>
    </recommendedName>
</protein>
<dbReference type="NCBIfam" id="NF038074">
    <property type="entry name" value="fam_STM4014"/>
    <property type="match status" value="1"/>
</dbReference>
<dbReference type="OrthoDB" id="9789963at2"/>
<dbReference type="InterPro" id="IPR047778">
    <property type="entry name" value="STM4014-like"/>
</dbReference>
<evidence type="ECO:0000313" key="2">
    <source>
        <dbReference type="Proteomes" id="UP000279275"/>
    </source>
</evidence>
<proteinExistence type="predicted"/>
<evidence type="ECO:0008006" key="3">
    <source>
        <dbReference type="Google" id="ProtNLM"/>
    </source>
</evidence>
<name>A0A3M2L9E2_9NOCA</name>
<dbReference type="Gene3D" id="3.30.470.20">
    <property type="entry name" value="ATP-grasp fold, B domain"/>
    <property type="match status" value="1"/>
</dbReference>
<accession>A0A3M2L9E2</accession>
<dbReference type="AlphaFoldDB" id="A0A3M2L9E2"/>
<comment type="caution">
    <text evidence="1">The sequence shown here is derived from an EMBL/GenBank/DDBJ whole genome shotgun (WGS) entry which is preliminary data.</text>
</comment>
<sequence length="365" mass="38077">MTPPRLAVVGNPENRRVTMLLDAAARLGIPGPRVVSWREVLTARGARFDPDEVVRLDSPGENPDVDTALRGPGAPTRIADGTRWYTALLAAVDTLRGGRRLTDPGDLAVLFDKRRCHAELAARNVPVPASPTSGAGAPVPPDWPAVRELAAAAGLRRFFLKPAHGSAAAGVVAVETASGGRVQARTSAEVAADGVHNSLRVRRLTGEAQVGALVDALAGERLHLEAWLPKPSWQGRTADLRIVVIAGRATHAVLRTSAHPMTNLHLGGRRGDLDTARAAFDSAGYGWDTVLAVAEAAAAAFPRTLCVGVDLLPAANWRGVAVGEVNAFGDLLPGLTGLPGRADGLDTYAAQLVAVSEGWSDRAAA</sequence>
<dbReference type="EMBL" id="RFFH01000003">
    <property type="protein sequence ID" value="RMI33330.1"/>
    <property type="molecule type" value="Genomic_DNA"/>
</dbReference>
<gene>
    <name evidence="1" type="ORF">EBN03_09165</name>
</gene>
<reference evidence="1 2" key="1">
    <citation type="submission" date="2018-10" db="EMBL/GenBank/DDBJ databases">
        <title>Isolation from cow dung.</title>
        <authorList>
            <person name="Ling L."/>
        </authorList>
    </citation>
    <scope>NUCLEOTIDE SEQUENCE [LARGE SCALE GENOMIC DNA]</scope>
    <source>
        <strain evidence="1 2">NEAU-LL90</strain>
    </source>
</reference>
<organism evidence="1 2">
    <name type="scientific">Nocardia stercoris</name>
    <dbReference type="NCBI Taxonomy" id="2483361"/>
    <lineage>
        <taxon>Bacteria</taxon>
        <taxon>Bacillati</taxon>
        <taxon>Actinomycetota</taxon>
        <taxon>Actinomycetes</taxon>
        <taxon>Mycobacteriales</taxon>
        <taxon>Nocardiaceae</taxon>
        <taxon>Nocardia</taxon>
    </lineage>
</organism>
<evidence type="ECO:0000313" key="1">
    <source>
        <dbReference type="EMBL" id="RMI33330.1"/>
    </source>
</evidence>
<dbReference type="SUPFAM" id="SSF56059">
    <property type="entry name" value="Glutathione synthetase ATP-binding domain-like"/>
    <property type="match status" value="1"/>
</dbReference>
<keyword evidence="2" id="KW-1185">Reference proteome</keyword>